<dbReference type="InterPro" id="IPR027417">
    <property type="entry name" value="P-loop_NTPase"/>
</dbReference>
<name>A0A8H4AC13_GIGMA</name>
<dbReference type="InterPro" id="IPR039421">
    <property type="entry name" value="Type_1_exporter"/>
</dbReference>
<dbReference type="Gene3D" id="3.40.50.300">
    <property type="entry name" value="P-loop containing nucleotide triphosphate hydrolases"/>
    <property type="match status" value="2"/>
</dbReference>
<dbReference type="Gene3D" id="1.20.1560.10">
    <property type="entry name" value="ABC transporter type 1, transmembrane domain"/>
    <property type="match status" value="1"/>
</dbReference>
<organism evidence="7 8">
    <name type="scientific">Gigaspora margarita</name>
    <dbReference type="NCBI Taxonomy" id="4874"/>
    <lineage>
        <taxon>Eukaryota</taxon>
        <taxon>Fungi</taxon>
        <taxon>Fungi incertae sedis</taxon>
        <taxon>Mucoromycota</taxon>
        <taxon>Glomeromycotina</taxon>
        <taxon>Glomeromycetes</taxon>
        <taxon>Diversisporales</taxon>
        <taxon>Gigasporaceae</taxon>
        <taxon>Gigaspora</taxon>
    </lineage>
</organism>
<evidence type="ECO:0000259" key="6">
    <source>
        <dbReference type="PROSITE" id="PS50929"/>
    </source>
</evidence>
<dbReference type="SUPFAM" id="SSF90123">
    <property type="entry name" value="ABC transporter transmembrane region"/>
    <property type="match status" value="1"/>
</dbReference>
<feature type="transmembrane region" description="Helical" evidence="5">
    <location>
        <begin position="45"/>
        <end position="70"/>
    </location>
</feature>
<reference evidence="7 8" key="1">
    <citation type="journal article" date="2019" name="Environ. Microbiol.">
        <title>At the nexus of three kingdoms: the genome of the mycorrhizal fungus Gigaspora margarita provides insights into plant, endobacterial and fungal interactions.</title>
        <authorList>
            <person name="Venice F."/>
            <person name="Ghignone S."/>
            <person name="Salvioli di Fossalunga A."/>
            <person name="Amselem J."/>
            <person name="Novero M."/>
            <person name="Xianan X."/>
            <person name="Sedzielewska Toro K."/>
            <person name="Morin E."/>
            <person name="Lipzen A."/>
            <person name="Grigoriev I.V."/>
            <person name="Henrissat B."/>
            <person name="Martin F.M."/>
            <person name="Bonfante P."/>
        </authorList>
    </citation>
    <scope>NUCLEOTIDE SEQUENCE [LARGE SCALE GENOMIC DNA]</scope>
    <source>
        <strain evidence="7 8">BEG34</strain>
    </source>
</reference>
<dbReference type="GO" id="GO:0140359">
    <property type="term" value="F:ABC-type transporter activity"/>
    <property type="evidence" value="ECO:0007669"/>
    <property type="project" value="InterPro"/>
</dbReference>
<evidence type="ECO:0000256" key="5">
    <source>
        <dbReference type="SAM" id="Phobius"/>
    </source>
</evidence>
<dbReference type="PROSITE" id="PS50929">
    <property type="entry name" value="ABC_TM1F"/>
    <property type="match status" value="1"/>
</dbReference>
<evidence type="ECO:0000313" key="7">
    <source>
        <dbReference type="EMBL" id="KAF0477225.1"/>
    </source>
</evidence>
<accession>A0A8H4AC13</accession>
<keyword evidence="2 5" id="KW-0812">Transmembrane</keyword>
<evidence type="ECO:0000256" key="2">
    <source>
        <dbReference type="ARBA" id="ARBA00022692"/>
    </source>
</evidence>
<dbReference type="PANTHER" id="PTHR24221">
    <property type="entry name" value="ATP-BINDING CASSETTE SUB-FAMILY B"/>
    <property type="match status" value="1"/>
</dbReference>
<proteinExistence type="predicted"/>
<dbReference type="GO" id="GO:0016887">
    <property type="term" value="F:ATP hydrolysis activity"/>
    <property type="evidence" value="ECO:0007669"/>
    <property type="project" value="InterPro"/>
</dbReference>
<keyword evidence="4 5" id="KW-0472">Membrane</keyword>
<dbReference type="SUPFAM" id="SSF52540">
    <property type="entry name" value="P-loop containing nucleoside triphosphate hydrolases"/>
    <property type="match status" value="1"/>
</dbReference>
<dbReference type="GO" id="GO:0016020">
    <property type="term" value="C:membrane"/>
    <property type="evidence" value="ECO:0007669"/>
    <property type="project" value="UniProtKB-SubCell"/>
</dbReference>
<evidence type="ECO:0000313" key="8">
    <source>
        <dbReference type="Proteomes" id="UP000439903"/>
    </source>
</evidence>
<gene>
    <name evidence="7" type="ORF">F8M41_024239</name>
</gene>
<dbReference type="InterPro" id="IPR003439">
    <property type="entry name" value="ABC_transporter-like_ATP-bd"/>
</dbReference>
<dbReference type="Pfam" id="PF00005">
    <property type="entry name" value="ABC_tran"/>
    <property type="match status" value="1"/>
</dbReference>
<dbReference type="InterPro" id="IPR036640">
    <property type="entry name" value="ABC1_TM_sf"/>
</dbReference>
<dbReference type="InterPro" id="IPR011527">
    <property type="entry name" value="ABC1_TM_dom"/>
</dbReference>
<dbReference type="OrthoDB" id="2432573at2759"/>
<feature type="transmembrane region" description="Helical" evidence="5">
    <location>
        <begin position="85"/>
        <end position="103"/>
    </location>
</feature>
<comment type="subcellular location">
    <subcellularLocation>
        <location evidence="1">Membrane</location>
        <topology evidence="1">Multi-pass membrane protein</topology>
    </subcellularLocation>
</comment>
<keyword evidence="8" id="KW-1185">Reference proteome</keyword>
<dbReference type="Pfam" id="PF00664">
    <property type="entry name" value="ABC_membrane"/>
    <property type="match status" value="1"/>
</dbReference>
<evidence type="ECO:0000256" key="4">
    <source>
        <dbReference type="ARBA" id="ARBA00023136"/>
    </source>
</evidence>
<evidence type="ECO:0000256" key="3">
    <source>
        <dbReference type="ARBA" id="ARBA00022989"/>
    </source>
</evidence>
<evidence type="ECO:0000256" key="1">
    <source>
        <dbReference type="ARBA" id="ARBA00004141"/>
    </source>
</evidence>
<dbReference type="Proteomes" id="UP000439903">
    <property type="component" value="Unassembled WGS sequence"/>
</dbReference>
<sequence>MPSLWRICEGADNIRTVATLTCENNFWEKYHNLLDEPIHKGFKNILLVFIPFAFANCAIFLVTALAFWYGSKLFIDHEYDLKKMFTVYTAIIIGSTFTGRFFAYAPDIAKATSASDSIMSLLEHVPKIDTWHQDGEKIKIVKGHLKFSNVNFYYPTRINVPVLQDLNLEVKPDQYAALVGPSGCSKSTIINLIERFYQYSNDLEKVCQEANIHDFIIGLPNGYDSYVGGKGIQLSVVKNNELLLQEHLFEIQKLLFDEATSALDSESEKVVQKALDAAVHGRTSLAIPYRLSTIQLADIIFVIKRW</sequence>
<dbReference type="EMBL" id="WTPW01000817">
    <property type="protein sequence ID" value="KAF0477225.1"/>
    <property type="molecule type" value="Genomic_DNA"/>
</dbReference>
<protein>
    <submittedName>
        <fullName evidence="7">Multidrug resistance protein MDR</fullName>
    </submittedName>
</protein>
<feature type="domain" description="ABC transmembrane type-1" evidence="6">
    <location>
        <begin position="13"/>
        <end position="110"/>
    </location>
</feature>
<dbReference type="GO" id="GO:0005524">
    <property type="term" value="F:ATP binding"/>
    <property type="evidence" value="ECO:0007669"/>
    <property type="project" value="InterPro"/>
</dbReference>
<dbReference type="PANTHER" id="PTHR24221:SF503">
    <property type="entry name" value="MITOCHONDRIAL POTASSIUM CHANNEL ATP-BINDING SUBUNIT"/>
    <property type="match status" value="1"/>
</dbReference>
<keyword evidence="3 5" id="KW-1133">Transmembrane helix</keyword>
<comment type="caution">
    <text evidence="7">The sequence shown here is derived from an EMBL/GenBank/DDBJ whole genome shotgun (WGS) entry which is preliminary data.</text>
</comment>
<dbReference type="AlphaFoldDB" id="A0A8H4AC13"/>